<dbReference type="AlphaFoldDB" id="A0A2N6T7S2"/>
<dbReference type="PANTHER" id="PTHR32332:SF20">
    <property type="entry name" value="2-NITROPROPANE DIOXYGENASE-LIKE PROTEIN"/>
    <property type="match status" value="1"/>
</dbReference>
<gene>
    <name evidence="4" type="ORF">CJ203_00270</name>
</gene>
<dbReference type="Pfam" id="PF03060">
    <property type="entry name" value="NMO"/>
    <property type="match status" value="1"/>
</dbReference>
<dbReference type="GO" id="GO:0018580">
    <property type="term" value="F:nitronate monooxygenase activity"/>
    <property type="evidence" value="ECO:0007669"/>
    <property type="project" value="InterPro"/>
</dbReference>
<evidence type="ECO:0000313" key="4">
    <source>
        <dbReference type="EMBL" id="PMC65358.1"/>
    </source>
</evidence>
<dbReference type="EMBL" id="PNHG01000001">
    <property type="protein sequence ID" value="PMC65358.1"/>
    <property type="molecule type" value="Genomic_DNA"/>
</dbReference>
<keyword evidence="2" id="KW-0288">FMN</keyword>
<dbReference type="InterPro" id="IPR013785">
    <property type="entry name" value="Aldolase_TIM"/>
</dbReference>
<keyword evidence="1" id="KW-0285">Flavoprotein</keyword>
<evidence type="ECO:0000256" key="3">
    <source>
        <dbReference type="ARBA" id="ARBA00023002"/>
    </source>
</evidence>
<keyword evidence="4" id="KW-0503">Monooxygenase</keyword>
<dbReference type="PANTHER" id="PTHR32332">
    <property type="entry name" value="2-NITROPROPANE DIOXYGENASE"/>
    <property type="match status" value="1"/>
</dbReference>
<dbReference type="SUPFAM" id="SSF51412">
    <property type="entry name" value="Inosine monophosphate dehydrogenase (IMPDH)"/>
    <property type="match status" value="1"/>
</dbReference>
<dbReference type="InterPro" id="IPR004136">
    <property type="entry name" value="NMO"/>
</dbReference>
<sequence length="327" mass="34475">MAAKINTRINEMLGIEHPIIQGGMQWVGKAELAAAVSNAGGLGIITSLTQPTPEDLGKEIDRCREMTDKPFGVNLTILPTITPPPYEEYLRVAIEKGIRIVETAGADPAQLVPSLKAAGVTVIHKCTSVRHAISAQNKGVDILSIDGFECAGHPGEDDIPGLILLPAAADKLEIPFVASGGIADGRGMAAALSLGAEGINMGTRFLATKEAPVHQNVKEAIVERSELDTNLILRTLNNTARVAKNAVSDEVVEKLNAGATFPEIRDLVAGKRGAQVYETGDIDAGIWSAGPIQGIINDIPSCQELIDRIVADTVDIIEGRLAGFVSK</sequence>
<dbReference type="Proteomes" id="UP000235836">
    <property type="component" value="Unassembled WGS sequence"/>
</dbReference>
<dbReference type="CDD" id="cd04730">
    <property type="entry name" value="NPD_like"/>
    <property type="match status" value="1"/>
</dbReference>
<organism evidence="4 5">
    <name type="scientific">Corynebacterium tuscaniense</name>
    <dbReference type="NCBI Taxonomy" id="302449"/>
    <lineage>
        <taxon>Bacteria</taxon>
        <taxon>Bacillati</taxon>
        <taxon>Actinomycetota</taxon>
        <taxon>Actinomycetes</taxon>
        <taxon>Mycobacteriales</taxon>
        <taxon>Corynebacteriaceae</taxon>
        <taxon>Corynebacterium</taxon>
    </lineage>
</organism>
<name>A0A2N6T7S2_9CORY</name>
<comment type="caution">
    <text evidence="4">The sequence shown here is derived from an EMBL/GenBank/DDBJ whole genome shotgun (WGS) entry which is preliminary data.</text>
</comment>
<dbReference type="Gene3D" id="3.20.20.70">
    <property type="entry name" value="Aldolase class I"/>
    <property type="match status" value="1"/>
</dbReference>
<evidence type="ECO:0000256" key="2">
    <source>
        <dbReference type="ARBA" id="ARBA00022643"/>
    </source>
</evidence>
<keyword evidence="3" id="KW-0560">Oxidoreductase</keyword>
<protein>
    <submittedName>
        <fullName evidence="4">Nitronate monooxygenase</fullName>
    </submittedName>
</protein>
<proteinExistence type="predicted"/>
<keyword evidence="5" id="KW-1185">Reference proteome</keyword>
<evidence type="ECO:0000256" key="1">
    <source>
        <dbReference type="ARBA" id="ARBA00022630"/>
    </source>
</evidence>
<evidence type="ECO:0000313" key="5">
    <source>
        <dbReference type="Proteomes" id="UP000235836"/>
    </source>
</evidence>
<dbReference type="RefSeq" id="WP_102723128.1">
    <property type="nucleotide sequence ID" value="NZ_PNHG01000001.1"/>
</dbReference>
<reference evidence="4 5" key="1">
    <citation type="submission" date="2017-09" db="EMBL/GenBank/DDBJ databases">
        <title>Bacterial strain isolated from the female urinary microbiota.</title>
        <authorList>
            <person name="Thomas-White K."/>
            <person name="Kumar N."/>
            <person name="Forster S."/>
            <person name="Putonti C."/>
            <person name="Lawley T."/>
            <person name="Wolfe A.J."/>
        </authorList>
    </citation>
    <scope>NUCLEOTIDE SEQUENCE [LARGE SCALE GENOMIC DNA]</scope>
    <source>
        <strain evidence="4 5">UMB0792</strain>
    </source>
</reference>
<accession>A0A2N6T7S2</accession>